<name>A0ABW0N5U0_9ACTN</name>
<organism evidence="1 2">
    <name type="scientific">Nocardioides caricicola</name>
    <dbReference type="NCBI Taxonomy" id="634770"/>
    <lineage>
        <taxon>Bacteria</taxon>
        <taxon>Bacillati</taxon>
        <taxon>Actinomycetota</taxon>
        <taxon>Actinomycetes</taxon>
        <taxon>Propionibacteriales</taxon>
        <taxon>Nocardioidaceae</taxon>
        <taxon>Nocardioides</taxon>
    </lineage>
</organism>
<accession>A0ABW0N5U0</accession>
<dbReference type="Proteomes" id="UP001595956">
    <property type="component" value="Unassembled WGS sequence"/>
</dbReference>
<reference evidence="2" key="1">
    <citation type="journal article" date="2019" name="Int. J. Syst. Evol. Microbiol.">
        <title>The Global Catalogue of Microorganisms (GCM) 10K type strain sequencing project: providing services to taxonomists for standard genome sequencing and annotation.</title>
        <authorList>
            <consortium name="The Broad Institute Genomics Platform"/>
            <consortium name="The Broad Institute Genome Sequencing Center for Infectious Disease"/>
            <person name="Wu L."/>
            <person name="Ma J."/>
        </authorList>
    </citation>
    <scope>NUCLEOTIDE SEQUENCE [LARGE SCALE GENOMIC DNA]</scope>
    <source>
        <strain evidence="2">KACC 13778</strain>
    </source>
</reference>
<dbReference type="PANTHER" id="PTHR30348:SF4">
    <property type="entry name" value="DUF72 DOMAIN-CONTAINING PROTEIN"/>
    <property type="match status" value="1"/>
</dbReference>
<evidence type="ECO:0000313" key="1">
    <source>
        <dbReference type="EMBL" id="MFC5495310.1"/>
    </source>
</evidence>
<dbReference type="Pfam" id="PF01904">
    <property type="entry name" value="DUF72"/>
    <property type="match status" value="1"/>
</dbReference>
<dbReference type="EMBL" id="JBHSMD010000006">
    <property type="protein sequence ID" value="MFC5495310.1"/>
    <property type="molecule type" value="Genomic_DNA"/>
</dbReference>
<dbReference type="InterPro" id="IPR036520">
    <property type="entry name" value="UPF0759_sf"/>
</dbReference>
<dbReference type="Gene3D" id="3.20.20.410">
    <property type="entry name" value="Protein of unknown function UPF0759"/>
    <property type="match status" value="1"/>
</dbReference>
<comment type="caution">
    <text evidence="1">The sequence shown here is derived from an EMBL/GenBank/DDBJ whole genome shotgun (WGS) entry which is preliminary data.</text>
</comment>
<dbReference type="PANTHER" id="PTHR30348">
    <property type="entry name" value="UNCHARACTERIZED PROTEIN YECE"/>
    <property type="match status" value="1"/>
</dbReference>
<dbReference type="RefSeq" id="WP_345173353.1">
    <property type="nucleotide sequence ID" value="NZ_BAABFQ010000005.1"/>
</dbReference>
<sequence>MGEIRVGISGWTYAGWRGDFYPKGLPQRRELAYAAERLDSVEINGSFYSLQRPTSYRSWRAQVPDDFCFAVKGGRYVTHLKRLRDVEAPLANFFASGVLELGPTLGPFLWQLPERLEYDARLLADFFDLLPRTVGEVAALARRHDTKLPEDRASTRAPRGLAGARVRHALEFRSATYCTDEAFALLREHDIACVVADSAGRWPMAEAVTSDLVYVRLHGDTELYTSGYSDAALERWAERCRDWSEDADVVVYFDNDAKGFAPHDAVRLRTLLQQLGLLPPGPLEVEHGGRG</sequence>
<dbReference type="InterPro" id="IPR002763">
    <property type="entry name" value="DUF72"/>
</dbReference>
<keyword evidence="2" id="KW-1185">Reference proteome</keyword>
<dbReference type="SUPFAM" id="SSF117396">
    <property type="entry name" value="TM1631-like"/>
    <property type="match status" value="1"/>
</dbReference>
<protein>
    <submittedName>
        <fullName evidence="1">DUF72 domain-containing protein</fullName>
    </submittedName>
</protein>
<proteinExistence type="predicted"/>
<gene>
    <name evidence="1" type="ORF">ACFPKY_19520</name>
</gene>
<evidence type="ECO:0000313" key="2">
    <source>
        <dbReference type="Proteomes" id="UP001595956"/>
    </source>
</evidence>